<dbReference type="Gene3D" id="1.20.1330.10">
    <property type="entry name" value="f41 fragment of flagellin, N-terminal domain"/>
    <property type="match status" value="1"/>
</dbReference>
<dbReference type="Proteomes" id="UP000606499">
    <property type="component" value="Unassembled WGS sequence"/>
</dbReference>
<gene>
    <name evidence="1" type="ORF">H8S45_06630</name>
</gene>
<dbReference type="AlphaFoldDB" id="A0A923LVM0"/>
<dbReference type="PANTHER" id="PTHR42792:SF1">
    <property type="entry name" value="FLAGELLAR HOOK-ASSOCIATED PROTEIN 3"/>
    <property type="match status" value="1"/>
</dbReference>
<name>A0A923LVM0_9FIRM</name>
<sequence length="341" mass="37493">MFRVTTNGTLRTYRGNLAKASWNQYYAMNTVLTGRRFNSFSEDPALAAQSFRVHAASARNEFQRKTSESAIHKFESAQASLQEIADQYNTALDQAEQGVDGSKSSAREEIGKTLLNTAEGMVKTLNAKYGDKFVFAGANGEEAPFELKDGKLYFRGIDMATQDPDELAKLEEWSKESTYVDIGLGLQLDENEQVIPSTAFNTAISGAGLLGFGTYEDGSPKDIISLTAQLGQLLVDSAADGSDKMNEADQEKANALFDKMQESYSAFNSNRAELDTKAQFLKSNDTRLTSTGDTLTEQYESLDRVDLADALSTFVYAQYSYNAALRVGNNVLSQSFIDYMS</sequence>
<dbReference type="SUPFAM" id="SSF64518">
    <property type="entry name" value="Phase 1 flagellin"/>
    <property type="match status" value="1"/>
</dbReference>
<accession>A0A923LVM0</accession>
<dbReference type="PANTHER" id="PTHR42792">
    <property type="entry name" value="FLAGELLIN"/>
    <property type="match status" value="1"/>
</dbReference>
<evidence type="ECO:0000313" key="1">
    <source>
        <dbReference type="EMBL" id="MBC5725132.1"/>
    </source>
</evidence>
<protein>
    <recommendedName>
        <fullName evidence="3">Flagellin N-terminal domain-containing protein</fullName>
    </recommendedName>
</protein>
<reference evidence="1" key="1">
    <citation type="submission" date="2020-08" db="EMBL/GenBank/DDBJ databases">
        <title>Genome public.</title>
        <authorList>
            <person name="Liu C."/>
            <person name="Sun Q."/>
        </authorList>
    </citation>
    <scope>NUCLEOTIDE SEQUENCE</scope>
    <source>
        <strain evidence="1">NSJ-28</strain>
    </source>
</reference>
<dbReference type="InterPro" id="IPR001492">
    <property type="entry name" value="Flagellin"/>
</dbReference>
<proteinExistence type="predicted"/>
<comment type="caution">
    <text evidence="1">The sequence shown here is derived from an EMBL/GenBank/DDBJ whole genome shotgun (WGS) entry which is preliminary data.</text>
</comment>
<dbReference type="GO" id="GO:0005198">
    <property type="term" value="F:structural molecule activity"/>
    <property type="evidence" value="ECO:0007669"/>
    <property type="project" value="InterPro"/>
</dbReference>
<organism evidence="1 2">
    <name type="scientific">Agathobaculum faecis</name>
    <dbReference type="NCBI Taxonomy" id="2763013"/>
    <lineage>
        <taxon>Bacteria</taxon>
        <taxon>Bacillati</taxon>
        <taxon>Bacillota</taxon>
        <taxon>Clostridia</taxon>
        <taxon>Eubacteriales</taxon>
        <taxon>Butyricicoccaceae</taxon>
        <taxon>Agathobaculum</taxon>
    </lineage>
</organism>
<dbReference type="RefSeq" id="WP_054327130.1">
    <property type="nucleotide sequence ID" value="NZ_JACOPL010000005.1"/>
</dbReference>
<evidence type="ECO:0008006" key="3">
    <source>
        <dbReference type="Google" id="ProtNLM"/>
    </source>
</evidence>
<dbReference type="EMBL" id="JACOPL010000005">
    <property type="protein sequence ID" value="MBC5725132.1"/>
    <property type="molecule type" value="Genomic_DNA"/>
</dbReference>
<keyword evidence="2" id="KW-1185">Reference proteome</keyword>
<evidence type="ECO:0000313" key="2">
    <source>
        <dbReference type="Proteomes" id="UP000606499"/>
    </source>
</evidence>
<dbReference type="GO" id="GO:0009288">
    <property type="term" value="C:bacterial-type flagellum"/>
    <property type="evidence" value="ECO:0007669"/>
    <property type="project" value="InterPro"/>
</dbReference>